<accession>M7MX37</accession>
<evidence type="ECO:0000313" key="7">
    <source>
        <dbReference type="Proteomes" id="UP000011910"/>
    </source>
</evidence>
<evidence type="ECO:0000256" key="2">
    <source>
        <dbReference type="ARBA" id="ARBA00023136"/>
    </source>
</evidence>
<dbReference type="InterPro" id="IPR006664">
    <property type="entry name" value="OMP_bac"/>
</dbReference>
<evidence type="ECO:0000259" key="5">
    <source>
        <dbReference type="PROSITE" id="PS51123"/>
    </source>
</evidence>
<proteinExistence type="predicted"/>
<dbReference type="InterPro" id="IPR008969">
    <property type="entry name" value="CarboxyPept-like_regulatory"/>
</dbReference>
<dbReference type="InterPro" id="IPR006665">
    <property type="entry name" value="OmpA-like"/>
</dbReference>
<protein>
    <submittedName>
        <fullName evidence="6">Outer membrane protein ArfA</fullName>
    </submittedName>
</protein>
<dbReference type="SUPFAM" id="SSF49464">
    <property type="entry name" value="Carboxypeptidase regulatory domain-like"/>
    <property type="match status" value="1"/>
</dbReference>
<comment type="subcellular location">
    <subcellularLocation>
        <location evidence="1">Cell outer membrane</location>
    </subcellularLocation>
</comment>
<dbReference type="eggNOG" id="COG2885">
    <property type="taxonomic scope" value="Bacteria"/>
</dbReference>
<keyword evidence="7" id="KW-1185">Reference proteome</keyword>
<dbReference type="SUPFAM" id="SSF103088">
    <property type="entry name" value="OmpA-like"/>
    <property type="match status" value="1"/>
</dbReference>
<dbReference type="AlphaFoldDB" id="M7MX37"/>
<reference evidence="6 7" key="1">
    <citation type="journal article" date="2013" name="Genome Announc.">
        <title>Draft Genome Sequence of Cesiribacter andamanensis Strain AMV16T, Isolated from a Soil Sample from a Mud Volcano in the Andaman Islands, India.</title>
        <authorList>
            <person name="Shivaji S."/>
            <person name="Ara S."/>
            <person name="Begum Z."/>
            <person name="Srinivas T.N."/>
            <person name="Singh A."/>
            <person name="Kumar Pinnaka A."/>
        </authorList>
    </citation>
    <scope>NUCLEOTIDE SEQUENCE [LARGE SCALE GENOMIC DNA]</scope>
    <source>
        <strain evidence="6 7">AMV16</strain>
    </source>
</reference>
<evidence type="ECO:0000256" key="3">
    <source>
        <dbReference type="ARBA" id="ARBA00023237"/>
    </source>
</evidence>
<organism evidence="6 7">
    <name type="scientific">Cesiribacter andamanensis AMV16</name>
    <dbReference type="NCBI Taxonomy" id="1279009"/>
    <lineage>
        <taxon>Bacteria</taxon>
        <taxon>Pseudomonadati</taxon>
        <taxon>Bacteroidota</taxon>
        <taxon>Cytophagia</taxon>
        <taxon>Cytophagales</taxon>
        <taxon>Cesiribacteraceae</taxon>
        <taxon>Cesiribacter</taxon>
    </lineage>
</organism>
<evidence type="ECO:0000256" key="4">
    <source>
        <dbReference type="PROSITE-ProRule" id="PRU00473"/>
    </source>
</evidence>
<dbReference type="PANTHER" id="PTHR30329:SF21">
    <property type="entry name" value="LIPOPROTEIN YIAD-RELATED"/>
    <property type="match status" value="1"/>
</dbReference>
<dbReference type="Gene3D" id="3.30.1330.60">
    <property type="entry name" value="OmpA-like domain"/>
    <property type="match status" value="1"/>
</dbReference>
<dbReference type="CDD" id="cd07185">
    <property type="entry name" value="OmpA_C-like"/>
    <property type="match status" value="1"/>
</dbReference>
<name>M7MX37_9BACT</name>
<dbReference type="STRING" id="1279009.ADICEAN_03890"/>
<dbReference type="RefSeq" id="WP_009197267.1">
    <property type="nucleotide sequence ID" value="NZ_AODQ01000158.1"/>
</dbReference>
<sequence length="242" mass="27708">MKKRESLRYLLLSLLLVGIMSGTLPAQVRYAQNATDSLVFISGRVLSAKDSTPVTARIRFRKLPHGDDVGVSSSNKVGAYQMPVLNERSYMFEAIAEGYVPLRQQIDIFDFDHDQLVRKDFMMEPVRIGQIMEFDNILFEQSEAILMQQSYPLLDRLVDMMIHNPRLIIQLEGHTDFRGPAQANKRLSGERVTVIRNYLINKGIQKDRVKTRAFGGSNPLSTDDTPEARQLNRRVEIRILQE</sequence>
<dbReference type="InterPro" id="IPR036737">
    <property type="entry name" value="OmpA-like_sf"/>
</dbReference>
<keyword evidence="2 4" id="KW-0472">Membrane</keyword>
<evidence type="ECO:0000313" key="6">
    <source>
        <dbReference type="EMBL" id="EMR00993.1"/>
    </source>
</evidence>
<dbReference type="Proteomes" id="UP000011910">
    <property type="component" value="Unassembled WGS sequence"/>
</dbReference>
<dbReference type="PRINTS" id="PR01021">
    <property type="entry name" value="OMPADOMAIN"/>
</dbReference>
<dbReference type="Pfam" id="PF00691">
    <property type="entry name" value="OmpA"/>
    <property type="match status" value="1"/>
</dbReference>
<dbReference type="InterPro" id="IPR050330">
    <property type="entry name" value="Bact_OuterMem_StrucFunc"/>
</dbReference>
<dbReference type="GO" id="GO:0009279">
    <property type="term" value="C:cell outer membrane"/>
    <property type="evidence" value="ECO:0007669"/>
    <property type="project" value="UniProtKB-SubCell"/>
</dbReference>
<feature type="domain" description="OmpA-like" evidence="5">
    <location>
        <begin position="126"/>
        <end position="242"/>
    </location>
</feature>
<dbReference type="EMBL" id="AODQ01000158">
    <property type="protein sequence ID" value="EMR00993.1"/>
    <property type="molecule type" value="Genomic_DNA"/>
</dbReference>
<dbReference type="PANTHER" id="PTHR30329">
    <property type="entry name" value="STATOR ELEMENT OF FLAGELLAR MOTOR COMPLEX"/>
    <property type="match status" value="1"/>
</dbReference>
<gene>
    <name evidence="6" type="primary">arfA_3</name>
    <name evidence="6" type="ORF">ADICEAN_03890</name>
</gene>
<evidence type="ECO:0000256" key="1">
    <source>
        <dbReference type="ARBA" id="ARBA00004442"/>
    </source>
</evidence>
<keyword evidence="3" id="KW-0998">Cell outer membrane</keyword>
<dbReference type="PROSITE" id="PS51123">
    <property type="entry name" value="OMPA_2"/>
    <property type="match status" value="1"/>
</dbReference>
<comment type="caution">
    <text evidence="6">The sequence shown here is derived from an EMBL/GenBank/DDBJ whole genome shotgun (WGS) entry which is preliminary data.</text>
</comment>